<dbReference type="AlphaFoldDB" id="A0AAW9SEU5"/>
<dbReference type="Pfam" id="PF17170">
    <property type="entry name" value="DUF5128"/>
    <property type="match status" value="1"/>
</dbReference>
<organism evidence="1 2">
    <name type="scientific">Rapidithrix thailandica</name>
    <dbReference type="NCBI Taxonomy" id="413964"/>
    <lineage>
        <taxon>Bacteria</taxon>
        <taxon>Pseudomonadati</taxon>
        <taxon>Bacteroidota</taxon>
        <taxon>Cytophagia</taxon>
        <taxon>Cytophagales</taxon>
        <taxon>Flammeovirgaceae</taxon>
        <taxon>Rapidithrix</taxon>
    </lineage>
</organism>
<dbReference type="PROSITE" id="PS51257">
    <property type="entry name" value="PROKAR_LIPOPROTEIN"/>
    <property type="match status" value="1"/>
</dbReference>
<dbReference type="RefSeq" id="WP_346822606.1">
    <property type="nucleotide sequence ID" value="NZ_JBDKWZ010000010.1"/>
</dbReference>
<proteinExistence type="predicted"/>
<dbReference type="SUPFAM" id="SSF50993">
    <property type="entry name" value="Peptidase/esterase 'gauge' domain"/>
    <property type="match status" value="1"/>
</dbReference>
<protein>
    <submittedName>
        <fullName evidence="1">6-bladed beta-propeller</fullName>
    </submittedName>
</protein>
<dbReference type="Proteomes" id="UP001403385">
    <property type="component" value="Unassembled WGS sequence"/>
</dbReference>
<evidence type="ECO:0000313" key="1">
    <source>
        <dbReference type="EMBL" id="MEN7549828.1"/>
    </source>
</evidence>
<gene>
    <name evidence="1" type="ORF">AAG747_18025</name>
</gene>
<name>A0AAW9SEU5_9BACT</name>
<keyword evidence="2" id="KW-1185">Reference proteome</keyword>
<accession>A0AAW9SEU5</accession>
<reference evidence="1 2" key="1">
    <citation type="submission" date="2024-04" db="EMBL/GenBank/DDBJ databases">
        <title>Novel genus in family Flammeovirgaceae.</title>
        <authorList>
            <person name="Nguyen T.H."/>
            <person name="Vuong T.Q."/>
            <person name="Le H."/>
            <person name="Kim S.-G."/>
        </authorList>
    </citation>
    <scope>NUCLEOTIDE SEQUENCE [LARGE SCALE GENOMIC DNA]</scope>
    <source>
        <strain evidence="1 2">JCM 23209</strain>
    </source>
</reference>
<dbReference type="EMBL" id="JBDKWZ010000010">
    <property type="protein sequence ID" value="MEN7549828.1"/>
    <property type="molecule type" value="Genomic_DNA"/>
</dbReference>
<comment type="caution">
    <text evidence="1">The sequence shown here is derived from an EMBL/GenBank/DDBJ whole genome shotgun (WGS) entry which is preliminary data.</text>
</comment>
<sequence>MTQKSSFANRNRNIIAKIILILTLWLLTSCKQENQVINTTCHNISTISLNLEKQDKNINLSDIVDSVYYIHLHSPKDDIVGEIRKIVDWKNHYYISDFNDNLFCFRKDGVLKYKLNKVGKGPGEYLKLVDFTIDKVNQSLVISDDFKWRYYNLENGTYTKETSAPTPAYKMECLSNGQYLLDASFNTHDAFLENDNLFSIILTDRNGTPTQKHLPYSKLLRPQINIYWKNEQFFSYKQEVLFNRMLSDTVFALTKNGLQCKYFIDYGKHKLPGDILETDKVSAYMVKIHEYALLSEVIETDRHLIIYSQFENKPIVSTYNKDQSKVINCTYKGSETFHNDINAIPITPFTAITENERLISIVYPDDIISKAKNSSSKYLQSFADTLSPYGNPILAISIPKK</sequence>
<evidence type="ECO:0000313" key="2">
    <source>
        <dbReference type="Proteomes" id="UP001403385"/>
    </source>
</evidence>